<organism evidence="3 4">
    <name type="scientific">Marinomonas communis</name>
    <dbReference type="NCBI Taxonomy" id="28254"/>
    <lineage>
        <taxon>Bacteria</taxon>
        <taxon>Pseudomonadati</taxon>
        <taxon>Pseudomonadota</taxon>
        <taxon>Gammaproteobacteria</taxon>
        <taxon>Oceanospirillales</taxon>
        <taxon>Oceanospirillaceae</taxon>
        <taxon>Marinomonas</taxon>
    </lineage>
</organism>
<dbReference type="SUPFAM" id="SSF52540">
    <property type="entry name" value="P-loop containing nucleoside triphosphate hydrolases"/>
    <property type="match status" value="1"/>
</dbReference>
<protein>
    <submittedName>
        <fullName evidence="3">Cell division protein ZapE</fullName>
    </submittedName>
</protein>
<keyword evidence="3" id="KW-0131">Cell cycle</keyword>
<evidence type="ECO:0000313" key="3">
    <source>
        <dbReference type="EMBL" id="TDR14944.1"/>
    </source>
</evidence>
<dbReference type="Proteomes" id="UP000295729">
    <property type="component" value="Unassembled WGS sequence"/>
</dbReference>
<gene>
    <name evidence="3" type="ORF">C8D85_0296</name>
</gene>
<reference evidence="3 4" key="1">
    <citation type="submission" date="2019-03" db="EMBL/GenBank/DDBJ databases">
        <title>Genomic Encyclopedia of Type Strains, Phase IV (KMG-IV): sequencing the most valuable type-strain genomes for metagenomic binning, comparative biology and taxonomic classification.</title>
        <authorList>
            <person name="Goeker M."/>
        </authorList>
    </citation>
    <scope>NUCLEOTIDE SEQUENCE [LARGE SCALE GENOMIC DNA]</scope>
    <source>
        <strain evidence="3 4">DSM 5604</strain>
    </source>
</reference>
<accession>A0A4R6XBQ0</accession>
<dbReference type="AlphaFoldDB" id="A0A4R6XBQ0"/>
<keyword evidence="4" id="KW-1185">Reference proteome</keyword>
<dbReference type="EMBL" id="SNZA01000001">
    <property type="protein sequence ID" value="TDR14944.1"/>
    <property type="molecule type" value="Genomic_DNA"/>
</dbReference>
<evidence type="ECO:0000256" key="1">
    <source>
        <dbReference type="ARBA" id="ARBA00022741"/>
    </source>
</evidence>
<dbReference type="Gene3D" id="3.40.50.300">
    <property type="entry name" value="P-loop containing nucleotide triphosphate hydrolases"/>
    <property type="match status" value="1"/>
</dbReference>
<dbReference type="OrthoDB" id="9774491at2"/>
<dbReference type="GO" id="GO:0032153">
    <property type="term" value="C:cell division site"/>
    <property type="evidence" value="ECO:0007669"/>
    <property type="project" value="TreeGrafter"/>
</dbReference>
<keyword evidence="1" id="KW-0547">Nucleotide-binding</keyword>
<dbReference type="GO" id="GO:0005737">
    <property type="term" value="C:cytoplasm"/>
    <property type="evidence" value="ECO:0007669"/>
    <property type="project" value="TreeGrafter"/>
</dbReference>
<dbReference type="Pfam" id="PF03969">
    <property type="entry name" value="AFG1_ATPase"/>
    <property type="match status" value="2"/>
</dbReference>
<proteinExistence type="predicted"/>
<evidence type="ECO:0000256" key="2">
    <source>
        <dbReference type="ARBA" id="ARBA00022840"/>
    </source>
</evidence>
<sequence>MNSPADIYQRLCASEELKTDHAQQEAITELNAIYTALVSTTEQYAKQGIYLWGDVGRGKTKLMDIFYGALPSGMAQRVHFHHFMARLHRELNLTFGQANPLLTIADRLASEYQVLCFDEFFVSDIGDAMLLGGIVSALLDRGVIIVATSNIAITGLFQSQLQKERFQPTIDRMSQAFTSIHLTGDVDHRFQPRPTRPIYFTTETEFTAYLNASILSPIDTIKINHRPITAQGRNENQIWFRFEDLCIGPRAAADYMELASQFDEIIVSQIPCLSGEAFEHIKARGTEDSALGSGKTGDRVVSLAINDDAVRRFISLVDECYDQRVRLILQAEVPLEQLYQAGTLLFEFRRTQSRLTEMAQIGFGRL</sequence>
<dbReference type="InterPro" id="IPR005654">
    <property type="entry name" value="ATPase_AFG1-like"/>
</dbReference>
<dbReference type="NCBIfam" id="NF040713">
    <property type="entry name" value="ZapE"/>
    <property type="match status" value="1"/>
</dbReference>
<dbReference type="PANTHER" id="PTHR12169">
    <property type="entry name" value="ATPASE N2B"/>
    <property type="match status" value="1"/>
</dbReference>
<dbReference type="PANTHER" id="PTHR12169:SF6">
    <property type="entry name" value="AFG1-LIKE ATPASE"/>
    <property type="match status" value="1"/>
</dbReference>
<dbReference type="GO" id="GO:0005524">
    <property type="term" value="F:ATP binding"/>
    <property type="evidence" value="ECO:0007669"/>
    <property type="project" value="UniProtKB-KW"/>
</dbReference>
<keyword evidence="3" id="KW-0132">Cell division</keyword>
<dbReference type="GO" id="GO:0051301">
    <property type="term" value="P:cell division"/>
    <property type="evidence" value="ECO:0007669"/>
    <property type="project" value="UniProtKB-KW"/>
</dbReference>
<evidence type="ECO:0000313" key="4">
    <source>
        <dbReference type="Proteomes" id="UP000295729"/>
    </source>
</evidence>
<dbReference type="InterPro" id="IPR027417">
    <property type="entry name" value="P-loop_NTPase"/>
</dbReference>
<dbReference type="RefSeq" id="WP_133559583.1">
    <property type="nucleotide sequence ID" value="NZ_SNZA01000001.1"/>
</dbReference>
<keyword evidence="2" id="KW-0067">ATP-binding</keyword>
<comment type="caution">
    <text evidence="3">The sequence shown here is derived from an EMBL/GenBank/DDBJ whole genome shotgun (WGS) entry which is preliminary data.</text>
</comment>
<name>A0A4R6XBQ0_9GAMM</name>
<dbReference type="GO" id="GO:0016887">
    <property type="term" value="F:ATP hydrolysis activity"/>
    <property type="evidence" value="ECO:0007669"/>
    <property type="project" value="InterPro"/>
</dbReference>